<protein>
    <submittedName>
        <fullName evidence="1">Uncharacterized protein</fullName>
    </submittedName>
</protein>
<organism evidence="1 2">
    <name type="scientific">Oryza meyeriana var. granulata</name>
    <dbReference type="NCBI Taxonomy" id="110450"/>
    <lineage>
        <taxon>Eukaryota</taxon>
        <taxon>Viridiplantae</taxon>
        <taxon>Streptophyta</taxon>
        <taxon>Embryophyta</taxon>
        <taxon>Tracheophyta</taxon>
        <taxon>Spermatophyta</taxon>
        <taxon>Magnoliopsida</taxon>
        <taxon>Liliopsida</taxon>
        <taxon>Poales</taxon>
        <taxon>Poaceae</taxon>
        <taxon>BOP clade</taxon>
        <taxon>Oryzoideae</taxon>
        <taxon>Oryzeae</taxon>
        <taxon>Oryzinae</taxon>
        <taxon>Oryza</taxon>
        <taxon>Oryza meyeriana</taxon>
    </lineage>
</organism>
<comment type="caution">
    <text evidence="1">The sequence shown here is derived from an EMBL/GenBank/DDBJ whole genome shotgun (WGS) entry which is preliminary data.</text>
</comment>
<dbReference type="AlphaFoldDB" id="A0A6G1F3Y5"/>
<evidence type="ECO:0000313" key="1">
    <source>
        <dbReference type="EMBL" id="KAF0931610.1"/>
    </source>
</evidence>
<proteinExistence type="predicted"/>
<keyword evidence="2" id="KW-1185">Reference proteome</keyword>
<accession>A0A6G1F3Y5</accession>
<gene>
    <name evidence="1" type="ORF">E2562_005574</name>
</gene>
<dbReference type="PANTHER" id="PTHR46634">
    <property type="entry name" value="M REDUCTASE II SUBUNIT GAMMA, PUTATIVE (DUF3741)-RELATED"/>
    <property type="match status" value="1"/>
</dbReference>
<evidence type="ECO:0000313" key="2">
    <source>
        <dbReference type="Proteomes" id="UP000479710"/>
    </source>
</evidence>
<sequence length="99" mass="11194">MFVVNKRDNAGIMMDRIVKQEVEGTGWVKTMRTQLVDIAEQIEGGVWEELVGEVLDFVSNQQKEKVYTTVLFDQNQGEPLSEVPKCKQIISSVLCDACE</sequence>
<name>A0A6G1F3Y5_9ORYZ</name>
<dbReference type="EMBL" id="SPHZ02000001">
    <property type="protein sequence ID" value="KAF0931610.1"/>
    <property type="molecule type" value="Genomic_DNA"/>
</dbReference>
<reference evidence="1 2" key="1">
    <citation type="submission" date="2019-11" db="EMBL/GenBank/DDBJ databases">
        <title>Whole genome sequence of Oryza granulata.</title>
        <authorList>
            <person name="Li W."/>
        </authorList>
    </citation>
    <scope>NUCLEOTIDE SEQUENCE [LARGE SCALE GENOMIC DNA]</scope>
    <source>
        <strain evidence="2">cv. Menghai</strain>
        <tissue evidence="1">Leaf</tissue>
    </source>
</reference>
<dbReference type="Proteomes" id="UP000479710">
    <property type="component" value="Unassembled WGS sequence"/>
</dbReference>
<dbReference type="PANTHER" id="PTHR46634:SF7">
    <property type="entry name" value="PHOSPHATIDYLINOSITOL N-ACETYGLUCOSAMINLYTRANSFERASE SUBUNIT P-RELATED"/>
    <property type="match status" value="1"/>
</dbReference>